<name>A0A654CNG4_SPHMU</name>
<proteinExistence type="predicted"/>
<gene>
    <name evidence="2" type="ORF">SPHINGO8BC_51035</name>
</gene>
<protein>
    <submittedName>
        <fullName evidence="2">Uncharacterized protein</fullName>
    </submittedName>
</protein>
<feature type="compositionally biased region" description="Polar residues" evidence="1">
    <location>
        <begin position="17"/>
        <end position="29"/>
    </location>
</feature>
<reference evidence="2 3" key="1">
    <citation type="submission" date="2019-10" db="EMBL/GenBank/DDBJ databases">
        <authorList>
            <person name="Karimi E."/>
        </authorList>
    </citation>
    <scope>NUCLEOTIDE SEQUENCE [LARGE SCALE GENOMIC DNA]</scope>
    <source>
        <strain evidence="2">Sphingobacterium sp. 8BC</strain>
    </source>
</reference>
<dbReference type="RefSeq" id="WP_115049890.1">
    <property type="nucleotide sequence ID" value="NZ_DALZBI010000010.1"/>
</dbReference>
<feature type="region of interest" description="Disordered" evidence="1">
    <location>
        <begin position="17"/>
        <end position="62"/>
    </location>
</feature>
<evidence type="ECO:0000313" key="2">
    <source>
        <dbReference type="EMBL" id="VXC94336.1"/>
    </source>
</evidence>
<accession>A0A654CNG4</accession>
<feature type="compositionally biased region" description="Basic residues" evidence="1">
    <location>
        <begin position="43"/>
        <end position="55"/>
    </location>
</feature>
<dbReference type="AlphaFoldDB" id="A0A654CNG4"/>
<dbReference type="Proteomes" id="UP000432350">
    <property type="component" value="Unassembled WGS sequence"/>
</dbReference>
<sequence length="62" mass="6709">MWSLILYFLFGIGQPSNSQPGAGTSTVQTADAPPVDPGDNGGKRARQFHLGHQNHNKYTNGR</sequence>
<evidence type="ECO:0000313" key="3">
    <source>
        <dbReference type="Proteomes" id="UP000432350"/>
    </source>
</evidence>
<evidence type="ECO:0000256" key="1">
    <source>
        <dbReference type="SAM" id="MobiDB-lite"/>
    </source>
</evidence>
<dbReference type="EMBL" id="CABWMV010000024">
    <property type="protein sequence ID" value="VXC94336.1"/>
    <property type="molecule type" value="Genomic_DNA"/>
</dbReference>
<organism evidence="2 3">
    <name type="scientific">Sphingobacterium multivorum</name>
    <dbReference type="NCBI Taxonomy" id="28454"/>
    <lineage>
        <taxon>Bacteria</taxon>
        <taxon>Pseudomonadati</taxon>
        <taxon>Bacteroidota</taxon>
        <taxon>Sphingobacteriia</taxon>
        <taxon>Sphingobacteriales</taxon>
        <taxon>Sphingobacteriaceae</taxon>
        <taxon>Sphingobacterium</taxon>
    </lineage>
</organism>